<dbReference type="PANTHER" id="PTHR30537:SF74">
    <property type="entry name" value="HTH-TYPE TRANSCRIPTIONAL REGULATOR TRPI"/>
    <property type="match status" value="1"/>
</dbReference>
<dbReference type="GO" id="GO:0006351">
    <property type="term" value="P:DNA-templated transcription"/>
    <property type="evidence" value="ECO:0007669"/>
    <property type="project" value="TreeGrafter"/>
</dbReference>
<dbReference type="InterPro" id="IPR036390">
    <property type="entry name" value="WH_DNA-bd_sf"/>
</dbReference>
<evidence type="ECO:0000256" key="3">
    <source>
        <dbReference type="ARBA" id="ARBA00023125"/>
    </source>
</evidence>
<name>A0A4Q9VRK7_9HYPH</name>
<feature type="domain" description="HTH lysR-type" evidence="5">
    <location>
        <begin position="6"/>
        <end position="62"/>
    </location>
</feature>
<sequence>MTRELPSFRSLRALEAVVRQGNVVRAAEDLGVTPGALSKHLSQLARDLGVALFEPGHRLVPTEAAQDLAAAVGAAIGLLRRACDDVTTARGRGVLTVTANASLAMHWLVPRVLAAQTAIGGRQIRVHAVHSTDDWRQLPFDLAIRRGGAVPPGFAGRVLGRERLTLLAAPGRAARLVAGGLAALAGETLLIARTRIGEVEAWTSAARVPAPPTLRSLPHFYLAIEAALADQGVIVGPPWLATDVHHDRLIMPFPEIVALGTPLVGIWDPTRGDGPTLALLLDWIAAEMNLAPTGVPTAIA</sequence>
<evidence type="ECO:0000313" key="6">
    <source>
        <dbReference type="EMBL" id="TBW38254.1"/>
    </source>
</evidence>
<organism evidence="6 7">
    <name type="scientific">Siculibacillus lacustris</name>
    <dbReference type="NCBI Taxonomy" id="1549641"/>
    <lineage>
        <taxon>Bacteria</taxon>
        <taxon>Pseudomonadati</taxon>
        <taxon>Pseudomonadota</taxon>
        <taxon>Alphaproteobacteria</taxon>
        <taxon>Hyphomicrobiales</taxon>
        <taxon>Ancalomicrobiaceae</taxon>
        <taxon>Siculibacillus</taxon>
    </lineage>
</organism>
<comment type="caution">
    <text evidence="6">The sequence shown here is derived from an EMBL/GenBank/DDBJ whole genome shotgun (WGS) entry which is preliminary data.</text>
</comment>
<dbReference type="Pfam" id="PF00126">
    <property type="entry name" value="HTH_1"/>
    <property type="match status" value="1"/>
</dbReference>
<dbReference type="AlphaFoldDB" id="A0A4Q9VRK7"/>
<evidence type="ECO:0000256" key="1">
    <source>
        <dbReference type="ARBA" id="ARBA00009437"/>
    </source>
</evidence>
<dbReference type="OrthoDB" id="9793571at2"/>
<dbReference type="Proteomes" id="UP000292781">
    <property type="component" value="Unassembled WGS sequence"/>
</dbReference>
<dbReference type="InterPro" id="IPR058163">
    <property type="entry name" value="LysR-type_TF_proteobact-type"/>
</dbReference>
<reference evidence="6 7" key="1">
    <citation type="submission" date="2019-02" db="EMBL/GenBank/DDBJ databases">
        <title>Siculibacillus lacustris gen. nov., sp. nov., a new rosette-forming bacterium isolated from a freshwater crater lake (Lake St. Ana, Romania).</title>
        <authorList>
            <person name="Felfoldi T."/>
            <person name="Marton Z."/>
            <person name="Szabo A."/>
            <person name="Mentes A."/>
            <person name="Boka K."/>
            <person name="Marialigeti K."/>
            <person name="Mathe I."/>
            <person name="Koncz M."/>
            <person name="Schumann P."/>
            <person name="Toth E."/>
        </authorList>
    </citation>
    <scope>NUCLEOTIDE SEQUENCE [LARGE SCALE GENOMIC DNA]</scope>
    <source>
        <strain evidence="6 7">SA-279</strain>
    </source>
</reference>
<evidence type="ECO:0000259" key="5">
    <source>
        <dbReference type="PROSITE" id="PS50931"/>
    </source>
</evidence>
<dbReference type="InterPro" id="IPR000847">
    <property type="entry name" value="LysR_HTH_N"/>
</dbReference>
<keyword evidence="4" id="KW-0804">Transcription</keyword>
<proteinExistence type="inferred from homology"/>
<dbReference type="SUPFAM" id="SSF53850">
    <property type="entry name" value="Periplasmic binding protein-like II"/>
    <property type="match status" value="1"/>
</dbReference>
<evidence type="ECO:0000313" key="7">
    <source>
        <dbReference type="Proteomes" id="UP000292781"/>
    </source>
</evidence>
<dbReference type="Gene3D" id="1.10.10.10">
    <property type="entry name" value="Winged helix-like DNA-binding domain superfamily/Winged helix DNA-binding domain"/>
    <property type="match status" value="1"/>
</dbReference>
<evidence type="ECO:0000256" key="4">
    <source>
        <dbReference type="ARBA" id="ARBA00023163"/>
    </source>
</evidence>
<protein>
    <submittedName>
        <fullName evidence="6">LysR family transcriptional regulator</fullName>
    </submittedName>
</protein>
<dbReference type="InterPro" id="IPR005119">
    <property type="entry name" value="LysR_subst-bd"/>
</dbReference>
<dbReference type="GO" id="GO:0003700">
    <property type="term" value="F:DNA-binding transcription factor activity"/>
    <property type="evidence" value="ECO:0007669"/>
    <property type="project" value="InterPro"/>
</dbReference>
<dbReference type="PROSITE" id="PS50931">
    <property type="entry name" value="HTH_LYSR"/>
    <property type="match status" value="1"/>
</dbReference>
<dbReference type="Gene3D" id="3.40.190.10">
    <property type="entry name" value="Periplasmic binding protein-like II"/>
    <property type="match status" value="2"/>
</dbReference>
<dbReference type="RefSeq" id="WP_131309047.1">
    <property type="nucleotide sequence ID" value="NZ_SJFN01000012.1"/>
</dbReference>
<keyword evidence="3" id="KW-0238">DNA-binding</keyword>
<dbReference type="PANTHER" id="PTHR30537">
    <property type="entry name" value="HTH-TYPE TRANSCRIPTIONAL REGULATOR"/>
    <property type="match status" value="1"/>
</dbReference>
<comment type="similarity">
    <text evidence="1">Belongs to the LysR transcriptional regulatory family.</text>
</comment>
<gene>
    <name evidence="6" type="ORF">EYW49_09930</name>
</gene>
<dbReference type="SUPFAM" id="SSF46785">
    <property type="entry name" value="Winged helix' DNA-binding domain"/>
    <property type="match status" value="1"/>
</dbReference>
<accession>A0A4Q9VRK7</accession>
<dbReference type="GO" id="GO:0043565">
    <property type="term" value="F:sequence-specific DNA binding"/>
    <property type="evidence" value="ECO:0007669"/>
    <property type="project" value="TreeGrafter"/>
</dbReference>
<keyword evidence="2" id="KW-0805">Transcription regulation</keyword>
<dbReference type="InterPro" id="IPR036388">
    <property type="entry name" value="WH-like_DNA-bd_sf"/>
</dbReference>
<keyword evidence="7" id="KW-1185">Reference proteome</keyword>
<evidence type="ECO:0000256" key="2">
    <source>
        <dbReference type="ARBA" id="ARBA00023015"/>
    </source>
</evidence>
<dbReference type="EMBL" id="SJFN01000012">
    <property type="protein sequence ID" value="TBW38254.1"/>
    <property type="molecule type" value="Genomic_DNA"/>
</dbReference>
<dbReference type="Pfam" id="PF03466">
    <property type="entry name" value="LysR_substrate"/>
    <property type="match status" value="1"/>
</dbReference>